<keyword evidence="3" id="KW-1185">Reference proteome</keyword>
<dbReference type="SUPFAM" id="SSF51110">
    <property type="entry name" value="alpha-D-mannose-specific plant lectins"/>
    <property type="match status" value="1"/>
</dbReference>
<organism evidence="3">
    <name type="scientific">Selaginella moellendorffii</name>
    <name type="common">Spikemoss</name>
    <dbReference type="NCBI Taxonomy" id="88036"/>
    <lineage>
        <taxon>Eukaryota</taxon>
        <taxon>Viridiplantae</taxon>
        <taxon>Streptophyta</taxon>
        <taxon>Embryophyta</taxon>
        <taxon>Tracheophyta</taxon>
        <taxon>Lycopodiopsida</taxon>
        <taxon>Selaginellales</taxon>
        <taxon>Selaginellaceae</taxon>
        <taxon>Selaginella</taxon>
    </lineage>
</organism>
<evidence type="ECO:0000259" key="1">
    <source>
        <dbReference type="PROSITE" id="PS50927"/>
    </source>
</evidence>
<feature type="non-terminal residue" evidence="2">
    <location>
        <position position="62"/>
    </location>
</feature>
<evidence type="ECO:0000313" key="2">
    <source>
        <dbReference type="EMBL" id="EFJ16161.1"/>
    </source>
</evidence>
<evidence type="ECO:0000313" key="3">
    <source>
        <dbReference type="Proteomes" id="UP000001514"/>
    </source>
</evidence>
<feature type="domain" description="Bulb-type lectin" evidence="1">
    <location>
        <begin position="1"/>
        <end position="62"/>
    </location>
</feature>
<reference evidence="2 3" key="1">
    <citation type="journal article" date="2011" name="Science">
        <title>The Selaginella genome identifies genetic changes associated with the evolution of vascular plants.</title>
        <authorList>
            <person name="Banks J.A."/>
            <person name="Nishiyama T."/>
            <person name="Hasebe M."/>
            <person name="Bowman J.L."/>
            <person name="Gribskov M."/>
            <person name="dePamphilis C."/>
            <person name="Albert V.A."/>
            <person name="Aono N."/>
            <person name="Aoyama T."/>
            <person name="Ambrose B.A."/>
            <person name="Ashton N.W."/>
            <person name="Axtell M.J."/>
            <person name="Barker E."/>
            <person name="Barker M.S."/>
            <person name="Bennetzen J.L."/>
            <person name="Bonawitz N.D."/>
            <person name="Chapple C."/>
            <person name="Cheng C."/>
            <person name="Correa L.G."/>
            <person name="Dacre M."/>
            <person name="DeBarry J."/>
            <person name="Dreyer I."/>
            <person name="Elias M."/>
            <person name="Engstrom E.M."/>
            <person name="Estelle M."/>
            <person name="Feng L."/>
            <person name="Finet C."/>
            <person name="Floyd S.K."/>
            <person name="Frommer W.B."/>
            <person name="Fujita T."/>
            <person name="Gramzow L."/>
            <person name="Gutensohn M."/>
            <person name="Harholt J."/>
            <person name="Hattori M."/>
            <person name="Heyl A."/>
            <person name="Hirai T."/>
            <person name="Hiwatashi Y."/>
            <person name="Ishikawa M."/>
            <person name="Iwata M."/>
            <person name="Karol K.G."/>
            <person name="Koehler B."/>
            <person name="Kolukisaoglu U."/>
            <person name="Kubo M."/>
            <person name="Kurata T."/>
            <person name="Lalonde S."/>
            <person name="Li K."/>
            <person name="Li Y."/>
            <person name="Litt A."/>
            <person name="Lyons E."/>
            <person name="Manning G."/>
            <person name="Maruyama T."/>
            <person name="Michael T.P."/>
            <person name="Mikami K."/>
            <person name="Miyazaki S."/>
            <person name="Morinaga S."/>
            <person name="Murata T."/>
            <person name="Mueller-Roeber B."/>
            <person name="Nelson D.R."/>
            <person name="Obara M."/>
            <person name="Oguri Y."/>
            <person name="Olmstead R.G."/>
            <person name="Onodera N."/>
            <person name="Petersen B.L."/>
            <person name="Pils B."/>
            <person name="Prigge M."/>
            <person name="Rensing S.A."/>
            <person name="Riano-Pachon D.M."/>
            <person name="Roberts A.W."/>
            <person name="Sato Y."/>
            <person name="Scheller H.V."/>
            <person name="Schulz B."/>
            <person name="Schulz C."/>
            <person name="Shakirov E.V."/>
            <person name="Shibagaki N."/>
            <person name="Shinohara N."/>
            <person name="Shippen D.E."/>
            <person name="Soerensen I."/>
            <person name="Sotooka R."/>
            <person name="Sugimoto N."/>
            <person name="Sugita M."/>
            <person name="Sumikawa N."/>
            <person name="Tanurdzic M."/>
            <person name="Theissen G."/>
            <person name="Ulvskov P."/>
            <person name="Wakazuki S."/>
            <person name="Weng J.K."/>
            <person name="Willats W.W."/>
            <person name="Wipf D."/>
            <person name="Wolf P.G."/>
            <person name="Yang L."/>
            <person name="Zimmer A.D."/>
            <person name="Zhu Q."/>
            <person name="Mitros T."/>
            <person name="Hellsten U."/>
            <person name="Loque D."/>
            <person name="Otillar R."/>
            <person name="Salamov A."/>
            <person name="Schmutz J."/>
            <person name="Shapiro H."/>
            <person name="Lindquist E."/>
            <person name="Lucas S."/>
            <person name="Rokhsar D."/>
            <person name="Grigoriev I.V."/>
        </authorList>
    </citation>
    <scope>NUCLEOTIDE SEQUENCE [LARGE SCALE GENOMIC DNA]</scope>
</reference>
<dbReference type="Gene3D" id="2.90.10.10">
    <property type="entry name" value="Bulb-type lectin domain"/>
    <property type="match status" value="1"/>
</dbReference>
<dbReference type="InterPro" id="IPR001480">
    <property type="entry name" value="Bulb-type_lectin_dom"/>
</dbReference>
<gene>
    <name evidence="2" type="ORF">SELMODRAFT_19258</name>
</gene>
<protein>
    <recommendedName>
        <fullName evidence="1">Bulb-type lectin domain-containing protein</fullName>
    </recommendedName>
</protein>
<dbReference type="Gramene" id="EFJ16161">
    <property type="protein sequence ID" value="EFJ16161"/>
    <property type="gene ID" value="SELMODRAFT_19258"/>
</dbReference>
<dbReference type="InterPro" id="IPR036426">
    <property type="entry name" value="Bulb-type_lectin_dom_sf"/>
</dbReference>
<proteinExistence type="predicted"/>
<accession>D8SHR0</accession>
<dbReference type="KEGG" id="smo:SELMODRAFT_19258"/>
<dbReference type="EMBL" id="GL377620">
    <property type="protein sequence ID" value="EFJ16161.1"/>
    <property type="molecule type" value="Genomic_DNA"/>
</dbReference>
<dbReference type="HOGENOM" id="CLU_164480_2_2_1"/>
<dbReference type="InParanoid" id="D8SHR0"/>
<sequence length="62" mass="7193">FKLTMQKDCNLVLYYGNNPKWTSNTYKKGLNCHLILQYDGNLVIYNSLESVWHSNTYCGVEG</sequence>
<dbReference type="PROSITE" id="PS50927">
    <property type="entry name" value="BULB_LECTIN"/>
    <property type="match status" value="1"/>
</dbReference>
<feature type="non-terminal residue" evidence="2">
    <location>
        <position position="1"/>
    </location>
</feature>
<dbReference type="Proteomes" id="UP000001514">
    <property type="component" value="Unassembled WGS sequence"/>
</dbReference>
<dbReference type="AlphaFoldDB" id="D8SHR0"/>
<name>D8SHR0_SELML</name>